<dbReference type="EMBL" id="AVOT02000265">
    <property type="protein sequence ID" value="MBW0462039.1"/>
    <property type="molecule type" value="Genomic_DNA"/>
</dbReference>
<name>A0A9Q3GC68_9BASI</name>
<keyword evidence="2" id="KW-1185">Reference proteome</keyword>
<gene>
    <name evidence="1" type="ORF">O181_001754</name>
</gene>
<evidence type="ECO:0000313" key="1">
    <source>
        <dbReference type="EMBL" id="MBW0462039.1"/>
    </source>
</evidence>
<sequence>MKYLPLITLEESISTKQTTGFSPYETIFGQQEILPIDLETKIFLAIDWNTISTTEELLKARAKQLEENPETRRKKAEQLKKSSCDSKEYWDRRMAHQLRSPLNPGDLVLV</sequence>
<accession>A0A9Q3GC68</accession>
<proteinExistence type="predicted"/>
<comment type="caution">
    <text evidence="1">The sequence shown here is derived from an EMBL/GenBank/DDBJ whole genome shotgun (WGS) entry which is preliminary data.</text>
</comment>
<dbReference type="AlphaFoldDB" id="A0A9Q3GC68"/>
<dbReference type="Proteomes" id="UP000765509">
    <property type="component" value="Unassembled WGS sequence"/>
</dbReference>
<protein>
    <submittedName>
        <fullName evidence="1">Uncharacterized protein</fullName>
    </submittedName>
</protein>
<dbReference type="OrthoDB" id="5597284at2759"/>
<reference evidence="1" key="1">
    <citation type="submission" date="2021-03" db="EMBL/GenBank/DDBJ databases">
        <title>Draft genome sequence of rust myrtle Austropuccinia psidii MF-1, a brazilian biotype.</title>
        <authorList>
            <person name="Quecine M.C."/>
            <person name="Pachon D.M.R."/>
            <person name="Bonatelli M.L."/>
            <person name="Correr F.H."/>
            <person name="Franceschini L.M."/>
            <person name="Leite T.F."/>
            <person name="Margarido G.R.A."/>
            <person name="Almeida C.A."/>
            <person name="Ferrarezi J.A."/>
            <person name="Labate C.A."/>
        </authorList>
    </citation>
    <scope>NUCLEOTIDE SEQUENCE</scope>
    <source>
        <strain evidence="1">MF-1</strain>
    </source>
</reference>
<organism evidence="1 2">
    <name type="scientific">Austropuccinia psidii MF-1</name>
    <dbReference type="NCBI Taxonomy" id="1389203"/>
    <lineage>
        <taxon>Eukaryota</taxon>
        <taxon>Fungi</taxon>
        <taxon>Dikarya</taxon>
        <taxon>Basidiomycota</taxon>
        <taxon>Pucciniomycotina</taxon>
        <taxon>Pucciniomycetes</taxon>
        <taxon>Pucciniales</taxon>
        <taxon>Sphaerophragmiaceae</taxon>
        <taxon>Austropuccinia</taxon>
    </lineage>
</organism>
<evidence type="ECO:0000313" key="2">
    <source>
        <dbReference type="Proteomes" id="UP000765509"/>
    </source>
</evidence>